<organism evidence="2 3">
    <name type="scientific">Rhizobium johnstonii (strain DSM 114642 / LMG 32736 / 3841)</name>
    <name type="common">Rhizobium leguminosarum bv. viciae</name>
    <dbReference type="NCBI Taxonomy" id="216596"/>
    <lineage>
        <taxon>Bacteria</taxon>
        <taxon>Pseudomonadati</taxon>
        <taxon>Pseudomonadota</taxon>
        <taxon>Alphaproteobacteria</taxon>
        <taxon>Hyphomicrobiales</taxon>
        <taxon>Rhizobiaceae</taxon>
        <taxon>Rhizobium/Agrobacterium group</taxon>
        <taxon>Rhizobium</taxon>
        <taxon>Rhizobium johnstonii</taxon>
    </lineage>
</organism>
<dbReference type="eggNOG" id="ENOG502ZGT4">
    <property type="taxonomic scope" value="Bacteria"/>
</dbReference>
<keyword evidence="3" id="KW-1185">Reference proteome</keyword>
<dbReference type="EMBL" id="AM236086">
    <property type="protein sequence ID" value="CAK12434.1"/>
    <property type="molecule type" value="Genomic_DNA"/>
</dbReference>
<name>Q1M392_RHIJ3</name>
<evidence type="ECO:0000313" key="2">
    <source>
        <dbReference type="EMBL" id="CAK12434.1"/>
    </source>
</evidence>
<dbReference type="AlphaFoldDB" id="Q1M392"/>
<dbReference type="KEGG" id="rle:pRL120725"/>
<dbReference type="Proteomes" id="UP000006575">
    <property type="component" value="Plasmid pRL12"/>
</dbReference>
<feature type="transmembrane region" description="Helical" evidence="1">
    <location>
        <begin position="111"/>
        <end position="133"/>
    </location>
</feature>
<keyword evidence="1 2" id="KW-0812">Transmembrane</keyword>
<dbReference type="EnsemblBacteria" id="CAK12434">
    <property type="protein sequence ID" value="CAK12434"/>
    <property type="gene ID" value="pRL120725"/>
</dbReference>
<evidence type="ECO:0000313" key="3">
    <source>
        <dbReference type="Proteomes" id="UP000006575"/>
    </source>
</evidence>
<dbReference type="HOGENOM" id="CLU_1814268_0_0_5"/>
<keyword evidence="1" id="KW-1133">Transmembrane helix</keyword>
<keyword evidence="1" id="KW-0472">Membrane</keyword>
<protein>
    <submittedName>
        <fullName evidence="2">Transmembrane protein</fullName>
    </submittedName>
</protein>
<accession>Q1M392</accession>
<evidence type="ECO:0000256" key="1">
    <source>
        <dbReference type="SAM" id="Phobius"/>
    </source>
</evidence>
<sequence length="142" mass="15728">MRGYDERMNRTNAACEQKEVRAMLARPAGYAGAAIAALWSARQVGRLYSSTEPFGPELMNVARNLGIFILPALVLLLAGPFRMWFDKFAPLYPLVLGAGVLNIYMQDDALAAGLPMIVLVYPFLVVFALAYLLRGRVSEMRN</sequence>
<feature type="transmembrane region" description="Helical" evidence="1">
    <location>
        <begin position="61"/>
        <end position="81"/>
    </location>
</feature>
<proteinExistence type="predicted"/>
<gene>
    <name evidence="2" type="ordered locus">pRL120725</name>
</gene>
<reference evidence="2 3" key="1">
    <citation type="journal article" date="2006" name="Genome Biol.">
        <title>The genome of Rhizobium leguminosarum has recognizable core and accessory components.</title>
        <authorList>
            <person name="Young J.W."/>
            <person name="Crossman L.C."/>
            <person name="Johnston A.W.B."/>
            <person name="Thomson N.R."/>
            <person name="Ghazoui Z.F."/>
            <person name="Hull K.H."/>
            <person name="Wexler M."/>
            <person name="Curson A.R.J."/>
            <person name="Todd J.D."/>
            <person name="Poole P.S."/>
            <person name="Mauchline T.H."/>
            <person name="East A.K."/>
            <person name="Quail M.A."/>
            <person name="Churcher C."/>
            <person name="Arrowsmith C."/>
            <person name="Cherevach A."/>
            <person name="Chillingworth T."/>
            <person name="Clarke K."/>
            <person name="Cronin A."/>
            <person name="Davis P."/>
            <person name="Fraser A."/>
            <person name="Hance Z."/>
            <person name="Hauser H."/>
            <person name="Jagels K."/>
            <person name="Moule S."/>
            <person name="Mungall K."/>
            <person name="Norbertczak H."/>
            <person name="Rabbinowitsch E."/>
            <person name="Sanders M."/>
            <person name="Simmonds M."/>
            <person name="Whitehead S."/>
            <person name="Parkhill J."/>
        </authorList>
    </citation>
    <scope>NUCLEOTIDE SEQUENCE [LARGE SCALE GENOMIC DNA]</scope>
    <source>
        <strain evidence="3">DSM 114642 / LMG 32736 / 3841</strain>
    </source>
</reference>
<geneLocation type="plasmid" evidence="3">
    <name>pRL12</name>
</geneLocation>